<dbReference type="InterPro" id="IPR003598">
    <property type="entry name" value="Ig_sub2"/>
</dbReference>
<feature type="domain" description="Ig-like" evidence="4">
    <location>
        <begin position="53"/>
        <end position="144"/>
    </location>
</feature>
<feature type="signal peptide" evidence="3">
    <location>
        <begin position="1"/>
        <end position="20"/>
    </location>
</feature>
<sequence length="177" mass="19457">MHSQRAQGFLFGGLRVMLFADDVVLLALSICDLQHVLHAAGGEVCVSGHDSGPVFEEQPSSLVFPEGLTEEKVTLACKARASPAATYRWKVNGTNVPLENETRYSLVAGNLLISSPQYSRDSGSYQCLAINRCGTIISRAANLRFGCECFLKHPGNFGECHIYTVLYTIYYCFVVIR</sequence>
<dbReference type="GeneTree" id="ENSGT00940000164703"/>
<protein>
    <recommendedName>
        <fullName evidence="4">Ig-like domain-containing protein</fullName>
    </recommendedName>
</protein>
<keyword evidence="1" id="KW-0677">Repeat</keyword>
<evidence type="ECO:0000313" key="5">
    <source>
        <dbReference type="Ensembl" id="ENSPKIP00000027833.1"/>
    </source>
</evidence>
<dbReference type="FunFam" id="2.60.40.10:FF:000064">
    <property type="entry name" value="Contactin 1"/>
    <property type="match status" value="1"/>
</dbReference>
<dbReference type="InterPro" id="IPR013783">
    <property type="entry name" value="Ig-like_fold"/>
</dbReference>
<evidence type="ECO:0000256" key="2">
    <source>
        <dbReference type="ARBA" id="ARBA00023157"/>
    </source>
</evidence>
<dbReference type="InterPro" id="IPR036179">
    <property type="entry name" value="Ig-like_dom_sf"/>
</dbReference>
<accession>A0A3B3SBI2</accession>
<dbReference type="GO" id="GO:0030424">
    <property type="term" value="C:axon"/>
    <property type="evidence" value="ECO:0007669"/>
    <property type="project" value="TreeGrafter"/>
</dbReference>
<dbReference type="PANTHER" id="PTHR44170">
    <property type="entry name" value="PROTEIN SIDEKICK"/>
    <property type="match status" value="1"/>
</dbReference>
<organism evidence="5 6">
    <name type="scientific">Paramormyrops kingsleyae</name>
    <dbReference type="NCBI Taxonomy" id="1676925"/>
    <lineage>
        <taxon>Eukaryota</taxon>
        <taxon>Metazoa</taxon>
        <taxon>Chordata</taxon>
        <taxon>Craniata</taxon>
        <taxon>Vertebrata</taxon>
        <taxon>Euteleostomi</taxon>
        <taxon>Actinopterygii</taxon>
        <taxon>Neopterygii</taxon>
        <taxon>Teleostei</taxon>
        <taxon>Osteoglossocephala</taxon>
        <taxon>Osteoglossomorpha</taxon>
        <taxon>Osteoglossiformes</taxon>
        <taxon>Mormyridae</taxon>
        <taxon>Paramormyrops</taxon>
    </lineage>
</organism>
<proteinExistence type="predicted"/>
<evidence type="ECO:0000256" key="3">
    <source>
        <dbReference type="SAM" id="SignalP"/>
    </source>
</evidence>
<evidence type="ECO:0000259" key="4">
    <source>
        <dbReference type="PROSITE" id="PS50835"/>
    </source>
</evidence>
<dbReference type="Gene3D" id="2.60.40.10">
    <property type="entry name" value="Immunoglobulins"/>
    <property type="match status" value="1"/>
</dbReference>
<name>A0A3B3SBI2_9TELE</name>
<evidence type="ECO:0000313" key="6">
    <source>
        <dbReference type="Proteomes" id="UP000261540"/>
    </source>
</evidence>
<evidence type="ECO:0000256" key="1">
    <source>
        <dbReference type="ARBA" id="ARBA00022737"/>
    </source>
</evidence>
<dbReference type="GO" id="GO:0007411">
    <property type="term" value="P:axon guidance"/>
    <property type="evidence" value="ECO:0007669"/>
    <property type="project" value="TreeGrafter"/>
</dbReference>
<dbReference type="InterPro" id="IPR007110">
    <property type="entry name" value="Ig-like_dom"/>
</dbReference>
<dbReference type="SUPFAM" id="SSF48726">
    <property type="entry name" value="Immunoglobulin"/>
    <property type="match status" value="1"/>
</dbReference>
<dbReference type="GO" id="GO:0098632">
    <property type="term" value="F:cell-cell adhesion mediator activity"/>
    <property type="evidence" value="ECO:0007669"/>
    <property type="project" value="TreeGrafter"/>
</dbReference>
<reference evidence="5" key="1">
    <citation type="submission" date="2025-08" db="UniProtKB">
        <authorList>
            <consortium name="Ensembl"/>
        </authorList>
    </citation>
    <scope>IDENTIFICATION</scope>
</reference>
<keyword evidence="2" id="KW-1015">Disulfide bond</keyword>
<dbReference type="Pfam" id="PF13927">
    <property type="entry name" value="Ig_3"/>
    <property type="match status" value="1"/>
</dbReference>
<dbReference type="STRING" id="1676925.ENSPKIP00000027833"/>
<dbReference type="Proteomes" id="UP000261540">
    <property type="component" value="Unplaced"/>
</dbReference>
<dbReference type="Ensembl" id="ENSPKIT00000008603.1">
    <property type="protein sequence ID" value="ENSPKIP00000027833.1"/>
    <property type="gene ID" value="ENSPKIG00000009717.1"/>
</dbReference>
<dbReference type="PANTHER" id="PTHR44170:SF28">
    <property type="entry name" value="CONTACTIN-2"/>
    <property type="match status" value="1"/>
</dbReference>
<dbReference type="SMART" id="SM00408">
    <property type="entry name" value="IGc2"/>
    <property type="match status" value="1"/>
</dbReference>
<keyword evidence="3" id="KW-0732">Signal</keyword>
<feature type="chain" id="PRO_5017197526" description="Ig-like domain-containing protein" evidence="3">
    <location>
        <begin position="21"/>
        <end position="177"/>
    </location>
</feature>
<dbReference type="GO" id="GO:0005886">
    <property type="term" value="C:plasma membrane"/>
    <property type="evidence" value="ECO:0007669"/>
    <property type="project" value="TreeGrafter"/>
</dbReference>
<dbReference type="PROSITE" id="PS50835">
    <property type="entry name" value="IG_LIKE"/>
    <property type="match status" value="1"/>
</dbReference>
<keyword evidence="6" id="KW-1185">Reference proteome</keyword>
<reference evidence="5" key="2">
    <citation type="submission" date="2025-09" db="UniProtKB">
        <authorList>
            <consortium name="Ensembl"/>
        </authorList>
    </citation>
    <scope>IDENTIFICATION</scope>
</reference>
<dbReference type="AlphaFoldDB" id="A0A3B3SBI2"/>
<dbReference type="GO" id="GO:0007420">
    <property type="term" value="P:brain development"/>
    <property type="evidence" value="ECO:0007669"/>
    <property type="project" value="TreeGrafter"/>
</dbReference>